<evidence type="ECO:0000256" key="2">
    <source>
        <dbReference type="ARBA" id="ARBA00022884"/>
    </source>
</evidence>
<dbReference type="Pfam" id="PF07378">
    <property type="entry name" value="FlbT"/>
    <property type="match status" value="1"/>
</dbReference>
<keyword evidence="2" id="KW-0694">RNA-binding</keyword>
<dbReference type="InterPro" id="IPR009967">
    <property type="entry name" value="Flagellum_FlbT"/>
</dbReference>
<dbReference type="GO" id="GO:1902209">
    <property type="term" value="P:negative regulation of bacterial-type flagellum assembly"/>
    <property type="evidence" value="ECO:0007669"/>
    <property type="project" value="InterPro"/>
</dbReference>
<protein>
    <submittedName>
        <fullName evidence="3">Flagellar biosynthesis repressor FlbT</fullName>
    </submittedName>
</protein>
<dbReference type="EMBL" id="CP066681">
    <property type="protein sequence ID" value="QQG35883.1"/>
    <property type="molecule type" value="Genomic_DNA"/>
</dbReference>
<evidence type="ECO:0000256" key="1">
    <source>
        <dbReference type="ARBA" id="ARBA00022795"/>
    </source>
</evidence>
<organism evidence="3 4">
    <name type="scientific">Micavibrio aeruginosavorus</name>
    <dbReference type="NCBI Taxonomy" id="349221"/>
    <lineage>
        <taxon>Bacteria</taxon>
        <taxon>Pseudomonadati</taxon>
        <taxon>Bdellovibrionota</taxon>
        <taxon>Bdellovibrionia</taxon>
        <taxon>Bdellovibrionales</taxon>
        <taxon>Pseudobdellovibrionaceae</taxon>
        <taxon>Micavibrio</taxon>
    </lineage>
</organism>
<proteinExistence type="predicted"/>
<name>A0A7T5UHR5_9BACT</name>
<accession>A0A7T5UHR5</accession>
<dbReference type="Proteomes" id="UP000595362">
    <property type="component" value="Chromosome"/>
</dbReference>
<keyword evidence="3" id="KW-0969">Cilium</keyword>
<keyword evidence="3" id="KW-0966">Cell projection</keyword>
<reference evidence="3 4" key="1">
    <citation type="submission" date="2020-07" db="EMBL/GenBank/DDBJ databases">
        <title>Huge and variable diversity of episymbiotic CPR bacteria and DPANN archaea in groundwater ecosystems.</title>
        <authorList>
            <person name="He C.Y."/>
            <person name="Keren R."/>
            <person name="Whittaker M."/>
            <person name="Farag I.F."/>
            <person name="Doudna J."/>
            <person name="Cate J.H.D."/>
            <person name="Banfield J.F."/>
        </authorList>
    </citation>
    <scope>NUCLEOTIDE SEQUENCE [LARGE SCALE GENOMIC DNA]</scope>
    <source>
        <strain evidence="3">NC_groundwater_70_Ag_B-0.1um_54_66</strain>
    </source>
</reference>
<keyword evidence="1" id="KW-1005">Bacterial flagellum biogenesis</keyword>
<dbReference type="GO" id="GO:0048027">
    <property type="term" value="F:mRNA 5'-UTR binding"/>
    <property type="evidence" value="ECO:0007669"/>
    <property type="project" value="InterPro"/>
</dbReference>
<evidence type="ECO:0000313" key="4">
    <source>
        <dbReference type="Proteomes" id="UP000595362"/>
    </source>
</evidence>
<gene>
    <name evidence="3" type="ORF">HYS17_10330</name>
</gene>
<dbReference type="AlphaFoldDB" id="A0A7T5UHR5"/>
<sequence length="133" mass="15324">MALIIDLKPGEKILIGTAVITNDSQRTRLHISGDAAILREKDVMKEEEATSPARKIYFLVQCMYLASDPKIYFDKYFGLIREMQNAAPTTSLFFMKINDMILEGSYYKAMKEARELIKHEEELIENVKRQSAE</sequence>
<keyword evidence="3" id="KW-0282">Flagellum</keyword>
<evidence type="ECO:0000313" key="3">
    <source>
        <dbReference type="EMBL" id="QQG35883.1"/>
    </source>
</evidence>
<dbReference type="GO" id="GO:0006402">
    <property type="term" value="P:mRNA catabolic process"/>
    <property type="evidence" value="ECO:0007669"/>
    <property type="project" value="InterPro"/>
</dbReference>